<keyword evidence="1 4" id="KW-0560">Oxidoreductase</keyword>
<dbReference type="AlphaFoldDB" id="A0A5C6C4T7"/>
<gene>
    <name evidence="4" type="primary">gfo_1</name>
    <name evidence="4" type="ORF">Poly21_06390</name>
</gene>
<proteinExistence type="predicted"/>
<dbReference type="Pfam" id="PF22725">
    <property type="entry name" value="GFO_IDH_MocA_C3"/>
    <property type="match status" value="1"/>
</dbReference>
<organism evidence="4 5">
    <name type="scientific">Allorhodopirellula heiligendammensis</name>
    <dbReference type="NCBI Taxonomy" id="2714739"/>
    <lineage>
        <taxon>Bacteria</taxon>
        <taxon>Pseudomonadati</taxon>
        <taxon>Planctomycetota</taxon>
        <taxon>Planctomycetia</taxon>
        <taxon>Pirellulales</taxon>
        <taxon>Pirellulaceae</taxon>
        <taxon>Allorhodopirellula</taxon>
    </lineage>
</organism>
<dbReference type="InterPro" id="IPR000683">
    <property type="entry name" value="Gfo/Idh/MocA-like_OxRdtase_N"/>
</dbReference>
<dbReference type="EMBL" id="SJPU01000001">
    <property type="protein sequence ID" value="TWU18476.1"/>
    <property type="molecule type" value="Genomic_DNA"/>
</dbReference>
<dbReference type="SUPFAM" id="SSF55347">
    <property type="entry name" value="Glyceraldehyde-3-phosphate dehydrogenase-like, C-terminal domain"/>
    <property type="match status" value="1"/>
</dbReference>
<keyword evidence="5" id="KW-1185">Reference proteome</keyword>
<reference evidence="4 5" key="1">
    <citation type="journal article" date="2020" name="Antonie Van Leeuwenhoek">
        <title>Rhodopirellula heiligendammensis sp. nov., Rhodopirellula pilleata sp. nov., and Rhodopirellula solitaria sp. nov. isolated from natural or artificial marine surfaces in Northern Germany and California, USA, and emended description of the genus Rhodopirellula.</title>
        <authorList>
            <person name="Kallscheuer N."/>
            <person name="Wiegand S."/>
            <person name="Jogler M."/>
            <person name="Boedeker C."/>
            <person name="Peeters S.H."/>
            <person name="Rast P."/>
            <person name="Heuer A."/>
            <person name="Jetten M.S.M."/>
            <person name="Rohde M."/>
            <person name="Jogler C."/>
        </authorList>
    </citation>
    <scope>NUCLEOTIDE SEQUENCE [LARGE SCALE GENOMIC DNA]</scope>
    <source>
        <strain evidence="4 5">Poly21</strain>
    </source>
</reference>
<dbReference type="Proteomes" id="UP000319908">
    <property type="component" value="Unassembled WGS sequence"/>
</dbReference>
<evidence type="ECO:0000256" key="1">
    <source>
        <dbReference type="ARBA" id="ARBA00023002"/>
    </source>
</evidence>
<dbReference type="Pfam" id="PF01408">
    <property type="entry name" value="GFO_IDH_MocA"/>
    <property type="match status" value="1"/>
</dbReference>
<dbReference type="Gene3D" id="3.30.360.10">
    <property type="entry name" value="Dihydrodipicolinate Reductase, domain 2"/>
    <property type="match status" value="1"/>
</dbReference>
<dbReference type="InterPro" id="IPR055170">
    <property type="entry name" value="GFO_IDH_MocA-like_dom"/>
</dbReference>
<feature type="domain" description="GFO/IDH/MocA-like oxidoreductase" evidence="3">
    <location>
        <begin position="135"/>
        <end position="278"/>
    </location>
</feature>
<dbReference type="SUPFAM" id="SSF51735">
    <property type="entry name" value="NAD(P)-binding Rossmann-fold domains"/>
    <property type="match status" value="1"/>
</dbReference>
<evidence type="ECO:0000259" key="2">
    <source>
        <dbReference type="Pfam" id="PF01408"/>
    </source>
</evidence>
<dbReference type="RefSeq" id="WP_146405520.1">
    <property type="nucleotide sequence ID" value="NZ_SJPU01000001.1"/>
</dbReference>
<feature type="domain" description="Gfo/Idh/MocA-like oxidoreductase N-terminal" evidence="2">
    <location>
        <begin position="22"/>
        <end position="125"/>
    </location>
</feature>
<dbReference type="InterPro" id="IPR050463">
    <property type="entry name" value="Gfo/Idh/MocA_oxidrdct_glycsds"/>
</dbReference>
<accession>A0A5C6C4T7</accession>
<dbReference type="GO" id="GO:0000166">
    <property type="term" value="F:nucleotide binding"/>
    <property type="evidence" value="ECO:0007669"/>
    <property type="project" value="InterPro"/>
</dbReference>
<sequence length="361" mass="40514">MSDRLKIAGINFDHFHMGDLLRMAHEHRDVELVGICDETPARMQAACEAFEIADDKVFTDYRRLLEATEPDLAILCPAASTHGEWVERVAPFGCDILIEKPFAASLSEADRMIAACQASGSRLAINWPLAWMPCHRTAKRYVDEGHIGDVLEVHYYGGNRGPLCHGADKIERTPAEIAKEKSESWFYKKSQGGGSLLDYLGYGTTLGTWFMDGRRPLEITTMVDAEEGLEVDEHSITIAKYETGLSKFETRWGTYTDPWTNQPQPKTGFVLVGTRGTIASYDYDNRIHWQNEWCPAGEWEEADTLVAPFQNPVQYMVDVIRNDKPIEGPLSIEISRIGQQIVDAAVLSASQRKTVGLVERE</sequence>
<dbReference type="PANTHER" id="PTHR43818">
    <property type="entry name" value="BCDNA.GH03377"/>
    <property type="match status" value="1"/>
</dbReference>
<dbReference type="Gene3D" id="3.40.50.720">
    <property type="entry name" value="NAD(P)-binding Rossmann-like Domain"/>
    <property type="match status" value="1"/>
</dbReference>
<dbReference type="OrthoDB" id="9776544at2"/>
<evidence type="ECO:0000313" key="4">
    <source>
        <dbReference type="EMBL" id="TWU18476.1"/>
    </source>
</evidence>
<comment type="caution">
    <text evidence="4">The sequence shown here is derived from an EMBL/GenBank/DDBJ whole genome shotgun (WGS) entry which is preliminary data.</text>
</comment>
<dbReference type="EC" id="1.1.99.28" evidence="4"/>
<dbReference type="PANTHER" id="PTHR43818:SF11">
    <property type="entry name" value="BCDNA.GH03377"/>
    <property type="match status" value="1"/>
</dbReference>
<evidence type="ECO:0000259" key="3">
    <source>
        <dbReference type="Pfam" id="PF22725"/>
    </source>
</evidence>
<name>A0A5C6C4T7_9BACT</name>
<dbReference type="GO" id="GO:0047061">
    <property type="term" value="F:glucose-fructose oxidoreductase activity"/>
    <property type="evidence" value="ECO:0007669"/>
    <property type="project" value="UniProtKB-EC"/>
</dbReference>
<evidence type="ECO:0000313" key="5">
    <source>
        <dbReference type="Proteomes" id="UP000319908"/>
    </source>
</evidence>
<dbReference type="InterPro" id="IPR036291">
    <property type="entry name" value="NAD(P)-bd_dom_sf"/>
</dbReference>
<protein>
    <submittedName>
        <fullName evidence="4">Glucose--fructose oxidoreductase</fullName>
        <ecNumber evidence="4">1.1.99.28</ecNumber>
    </submittedName>
</protein>